<dbReference type="InterPro" id="IPR016035">
    <property type="entry name" value="Acyl_Trfase/lysoPLipase"/>
</dbReference>
<evidence type="ECO:0000256" key="2">
    <source>
        <dbReference type="ARBA" id="ARBA00022771"/>
    </source>
</evidence>
<dbReference type="Proteomes" id="UP000799757">
    <property type="component" value="Unassembled WGS sequence"/>
</dbReference>
<dbReference type="PROSITE" id="PS50119">
    <property type="entry name" value="ZF_BBOX"/>
    <property type="match status" value="1"/>
</dbReference>
<dbReference type="Gene3D" id="3.40.1090.10">
    <property type="entry name" value="Cytosolic phospholipase A2 catalytic domain"/>
    <property type="match status" value="1"/>
</dbReference>
<evidence type="ECO:0000259" key="11">
    <source>
        <dbReference type="PROSITE" id="PS50119"/>
    </source>
</evidence>
<dbReference type="GO" id="GO:0047499">
    <property type="term" value="F:calcium-independent phospholipase A2 activity"/>
    <property type="evidence" value="ECO:0007669"/>
    <property type="project" value="TreeGrafter"/>
</dbReference>
<keyword evidence="2 7" id="KW-0863">Zinc-finger</keyword>
<feature type="region of interest" description="Disordered" evidence="9">
    <location>
        <begin position="1219"/>
        <end position="1246"/>
    </location>
</feature>
<evidence type="ECO:0000259" key="10">
    <source>
        <dbReference type="PROSITE" id="PS50089"/>
    </source>
</evidence>
<evidence type="ECO:0000256" key="9">
    <source>
        <dbReference type="SAM" id="MobiDB-lite"/>
    </source>
</evidence>
<keyword evidence="6" id="KW-0443">Lipid metabolism</keyword>
<dbReference type="PANTHER" id="PTHR24185">
    <property type="entry name" value="CALCIUM-INDEPENDENT PHOSPHOLIPASE A2-GAMMA"/>
    <property type="match status" value="1"/>
</dbReference>
<feature type="domain" description="B box-type" evidence="11">
    <location>
        <begin position="21"/>
        <end position="64"/>
    </location>
</feature>
<dbReference type="InterPro" id="IPR013083">
    <property type="entry name" value="Znf_RING/FYVE/PHD"/>
</dbReference>
<dbReference type="PROSITE" id="PS00518">
    <property type="entry name" value="ZF_RING_1"/>
    <property type="match status" value="1"/>
</dbReference>
<evidence type="ECO:0000313" key="14">
    <source>
        <dbReference type="Proteomes" id="UP000799757"/>
    </source>
</evidence>
<dbReference type="PROSITE" id="PS51635">
    <property type="entry name" value="PNPLA"/>
    <property type="match status" value="1"/>
</dbReference>
<comment type="caution">
    <text evidence="8">Lacks conserved residue(s) required for the propagation of feature annotation.</text>
</comment>
<dbReference type="GO" id="GO:0016020">
    <property type="term" value="C:membrane"/>
    <property type="evidence" value="ECO:0007669"/>
    <property type="project" value="TreeGrafter"/>
</dbReference>
<feature type="domain" description="PNPLA" evidence="12">
    <location>
        <begin position="758"/>
        <end position="969"/>
    </location>
</feature>
<dbReference type="EMBL" id="MU002332">
    <property type="protein sequence ID" value="KAF2787330.1"/>
    <property type="molecule type" value="Genomic_DNA"/>
</dbReference>
<dbReference type="CDD" id="cd16449">
    <property type="entry name" value="RING-HC"/>
    <property type="match status" value="1"/>
</dbReference>
<keyword evidence="1" id="KW-0479">Metal-binding</keyword>
<evidence type="ECO:0000313" key="13">
    <source>
        <dbReference type="EMBL" id="KAF2787330.1"/>
    </source>
</evidence>
<dbReference type="GO" id="GO:0008270">
    <property type="term" value="F:zinc ion binding"/>
    <property type="evidence" value="ECO:0007669"/>
    <property type="project" value="UniProtKB-KW"/>
</dbReference>
<feature type="domain" description="RING-type" evidence="10">
    <location>
        <begin position="691"/>
        <end position="735"/>
    </location>
</feature>
<dbReference type="CDD" id="cd00882">
    <property type="entry name" value="Ras_like_GTPase"/>
    <property type="match status" value="1"/>
</dbReference>
<name>A0A6A6WT57_9PLEO</name>
<evidence type="ECO:0000259" key="12">
    <source>
        <dbReference type="PROSITE" id="PS51635"/>
    </source>
</evidence>
<protein>
    <recommendedName>
        <fullName evidence="15">FabD/lysophospholipase-like protein</fullName>
    </recommendedName>
</protein>
<dbReference type="InterPro" id="IPR002641">
    <property type="entry name" value="PNPLA_dom"/>
</dbReference>
<dbReference type="CDD" id="cd19757">
    <property type="entry name" value="Bbox1"/>
    <property type="match status" value="1"/>
</dbReference>
<evidence type="ECO:0000256" key="8">
    <source>
        <dbReference type="PROSITE-ProRule" id="PRU01161"/>
    </source>
</evidence>
<reference evidence="13" key="1">
    <citation type="journal article" date="2020" name="Stud. Mycol.">
        <title>101 Dothideomycetes genomes: a test case for predicting lifestyles and emergence of pathogens.</title>
        <authorList>
            <person name="Haridas S."/>
            <person name="Albert R."/>
            <person name="Binder M."/>
            <person name="Bloem J."/>
            <person name="Labutti K."/>
            <person name="Salamov A."/>
            <person name="Andreopoulos B."/>
            <person name="Baker S."/>
            <person name="Barry K."/>
            <person name="Bills G."/>
            <person name="Bluhm B."/>
            <person name="Cannon C."/>
            <person name="Castanera R."/>
            <person name="Culley D."/>
            <person name="Daum C."/>
            <person name="Ezra D."/>
            <person name="Gonzalez J."/>
            <person name="Henrissat B."/>
            <person name="Kuo A."/>
            <person name="Liang C."/>
            <person name="Lipzen A."/>
            <person name="Lutzoni F."/>
            <person name="Magnuson J."/>
            <person name="Mondo S."/>
            <person name="Nolan M."/>
            <person name="Ohm R."/>
            <person name="Pangilinan J."/>
            <person name="Park H.-J."/>
            <person name="Ramirez L."/>
            <person name="Alfaro M."/>
            <person name="Sun H."/>
            <person name="Tritt A."/>
            <person name="Yoshinaga Y."/>
            <person name="Zwiers L.-H."/>
            <person name="Turgeon B."/>
            <person name="Goodwin S."/>
            <person name="Spatafora J."/>
            <person name="Crous P."/>
            <person name="Grigoriev I."/>
        </authorList>
    </citation>
    <scope>NUCLEOTIDE SEQUENCE</scope>
    <source>
        <strain evidence="13">CBS 109.77</strain>
    </source>
</reference>
<evidence type="ECO:0000256" key="3">
    <source>
        <dbReference type="ARBA" id="ARBA00022801"/>
    </source>
</evidence>
<organism evidence="13 14">
    <name type="scientific">Melanomma pulvis-pyrius CBS 109.77</name>
    <dbReference type="NCBI Taxonomy" id="1314802"/>
    <lineage>
        <taxon>Eukaryota</taxon>
        <taxon>Fungi</taxon>
        <taxon>Dikarya</taxon>
        <taxon>Ascomycota</taxon>
        <taxon>Pezizomycotina</taxon>
        <taxon>Dothideomycetes</taxon>
        <taxon>Pleosporomycetidae</taxon>
        <taxon>Pleosporales</taxon>
        <taxon>Melanommataceae</taxon>
        <taxon>Melanomma</taxon>
    </lineage>
</organism>
<dbReference type="GO" id="GO:0046486">
    <property type="term" value="P:glycerolipid metabolic process"/>
    <property type="evidence" value="ECO:0007669"/>
    <property type="project" value="UniProtKB-ARBA"/>
</dbReference>
<feature type="region of interest" description="Disordered" evidence="9">
    <location>
        <begin position="1277"/>
        <end position="1317"/>
    </location>
</feature>
<dbReference type="Gene3D" id="3.30.40.10">
    <property type="entry name" value="Zinc/RING finger domain, C3HC4 (zinc finger)"/>
    <property type="match status" value="1"/>
</dbReference>
<dbReference type="PANTHER" id="PTHR24185:SF1">
    <property type="entry name" value="CALCIUM-INDEPENDENT PHOSPHOLIPASE A2-GAMMA"/>
    <property type="match status" value="1"/>
</dbReference>
<dbReference type="InterPro" id="IPR000315">
    <property type="entry name" value="Znf_B-box"/>
</dbReference>
<dbReference type="GO" id="GO:0019369">
    <property type="term" value="P:arachidonate metabolic process"/>
    <property type="evidence" value="ECO:0007669"/>
    <property type="project" value="TreeGrafter"/>
</dbReference>
<keyword evidence="4" id="KW-0862">Zinc</keyword>
<evidence type="ECO:0000256" key="6">
    <source>
        <dbReference type="ARBA" id="ARBA00023098"/>
    </source>
</evidence>
<dbReference type="InterPro" id="IPR001841">
    <property type="entry name" value="Znf_RING"/>
</dbReference>
<keyword evidence="14" id="KW-1185">Reference proteome</keyword>
<dbReference type="GO" id="GO:0016042">
    <property type="term" value="P:lipid catabolic process"/>
    <property type="evidence" value="ECO:0007669"/>
    <property type="project" value="UniProtKB-KW"/>
</dbReference>
<dbReference type="OrthoDB" id="194358at2759"/>
<feature type="region of interest" description="Disordered" evidence="9">
    <location>
        <begin position="999"/>
        <end position="1040"/>
    </location>
</feature>
<feature type="compositionally biased region" description="Acidic residues" evidence="9">
    <location>
        <begin position="1293"/>
        <end position="1308"/>
    </location>
</feature>
<sequence length="1317" mass="149014">MPRPGAVEPDGAEADALNELQDTDLCEDCEEVLSDYFCNVCQCSLCGDCWDRQPAHRRKRLAPGQIPHEKTELLLANRIQTVFSFSGDERTFERLHRDDEITAWFGLEREMKDGRPFMFRDHGRFAELATSSHRSLFKQRGQPYNGGQDDTDCVPSLVSFVGQTGAGKSTLIKLLIQFNQWSGRDHGFPSPIPGINGRDLPTSEDVHLYADPLTVGSEYPIIYADSEGLDGGEREPLAATLRKTRERRESESFGSESDYLPSRNYTEREVVWMTSKTKRTRQFAAAQLYPRILFAFSDVVVFVHRNPRAIEGVMERLLDWGSVAIETTYNQPILPYAILALNATENDADPRLWDVHTSTTLLLESLAETVDKNVVFSTYAELWRKRGRKIKTLEDLMMCYYSSLRIVRLPTNGRPKLIEEQAQKLYLEIERGCRLARNLKAQTRMLLNAFELQAYLNHAFDHFCFTIDAPFDFVQCSYLNSRLSTTFGESILSLAVEIAWKKPRPKASTIFEKLGRLIASSIMLDCIRSNLKGTPERIFAQYIPQIDTALKEFGDRHLPCEFYVLGTIPPHMQAHLNNMAFQQSMRAAAVIMRCANVRSGHAAKGHQLSDGRVFARGSYESSFSFEKNRKQVLDNIYGWFHSFMDKTVQLSHQGYNRLDAASAIHQDDVLSSHYPPNENGDPVGLRHTTFCICCLFGTPEAVLPCGHMLCRDCLQTYSKSKNKNLVEVLQCPLESNHPTRSEPRTIYVRPDAAGVRVLSLNNGGIRSIIQVEILKLIEAELQGKIPIQYFFDMIIGEGTGGVLALGLVSRGWSLKDCEKYLLTLFEKIFVPANIQRFPTVSLLHMKSTHSKYRARILDDAMSFMFPAEQRIIDLSITDHPVAQSTKVAVLASSATGRKVLFSNYRQRSSSKLPYTLYPVTNYAAEPRVRDIARASMAHPDLFKPFTDPRLGQLFFKKDMSENFLIEVAQNECQAIYSGLQRDFPDVFVSLGCGRTKRVPPASIASDDTRTTNDTRKTKDSRLTKLSKRTEKDGESQSTYTEDSWDAYAQYPRPNFISLNPTLDTLPEFDDIASIPHLQQVIQESTDPAVITKLVAQLFATLFYAETDDPVEDSPAGEILIPVRIYCRLLDSTPEIQHVGRLLKFGTFRNSEFAFWEEGYGSQQFPVASQTLDAMIREQRFTMFRLLIPLWQPDAVVHGVLRLENGEEFPLSGFPRRLKSFGRGTKSAPRRDLETPQTPKMPSWSAPKDQALPLLGTWSSELSLRSLTLNDAPRQMVSSHRGIALSDQPGPAEFEGEAPPYEEVEESEDVTALPRYTR</sequence>
<accession>A0A6A6WT57</accession>
<dbReference type="SUPFAM" id="SSF52151">
    <property type="entry name" value="FabD/lysophospholipase-like"/>
    <property type="match status" value="1"/>
</dbReference>
<evidence type="ECO:0000256" key="4">
    <source>
        <dbReference type="ARBA" id="ARBA00022833"/>
    </source>
</evidence>
<dbReference type="InterPro" id="IPR017907">
    <property type="entry name" value="Znf_RING_CS"/>
</dbReference>
<evidence type="ECO:0008006" key="15">
    <source>
        <dbReference type="Google" id="ProtNLM"/>
    </source>
</evidence>
<dbReference type="SUPFAM" id="SSF57850">
    <property type="entry name" value="RING/U-box"/>
    <property type="match status" value="1"/>
</dbReference>
<evidence type="ECO:0000256" key="1">
    <source>
        <dbReference type="ARBA" id="ARBA00022723"/>
    </source>
</evidence>
<evidence type="ECO:0000256" key="7">
    <source>
        <dbReference type="PROSITE-ProRule" id="PRU00024"/>
    </source>
</evidence>
<keyword evidence="3" id="KW-0378">Hydrolase</keyword>
<proteinExistence type="predicted"/>
<dbReference type="PROSITE" id="PS50089">
    <property type="entry name" value="ZF_RING_2"/>
    <property type="match status" value="1"/>
</dbReference>
<keyword evidence="5" id="KW-0442">Lipid degradation</keyword>
<gene>
    <name evidence="13" type="ORF">K505DRAFT_288165</name>
</gene>
<evidence type="ECO:0000256" key="5">
    <source>
        <dbReference type="ARBA" id="ARBA00022963"/>
    </source>
</evidence>
<feature type="compositionally biased region" description="Basic and acidic residues" evidence="9">
    <location>
        <begin position="1006"/>
        <end position="1034"/>
    </location>
</feature>